<sequence>MHATEQDERSLWWDGARPRLAVSSCLLGAPVRYNAAHSRDRFLTGSLSRHVDWVPVCPEMEIGLGAPRPAMRLRTDGHLVTRDGGHDHTEAMAALAERRLPGLADIDGYVLKSRSPSCGLFKLPRHASGRPGERTDGQPVDREGRGVFAALLLEAYPDLPVEESGRLNDPVLREHFVERLFAQARLRALFAAAWRPRDLVAFHSRHKMQLLAHTPDGYRETGRIVARAGELPQEDLERGYRRAFTAALAVRAGRGRHTNALQHVLGFISESLDPTRRHDILAAIDSYREGRAPLSVPVALLRHHAEGENLDYIAGQTYLAPFPDDLLLRHNL</sequence>
<feature type="compositionally biased region" description="Basic and acidic residues" evidence="1">
    <location>
        <begin position="131"/>
        <end position="141"/>
    </location>
</feature>
<organism evidence="3 4">
    <name type="scientific">Actinomadura montaniterrae</name>
    <dbReference type="NCBI Taxonomy" id="1803903"/>
    <lineage>
        <taxon>Bacteria</taxon>
        <taxon>Bacillati</taxon>
        <taxon>Actinomycetota</taxon>
        <taxon>Actinomycetes</taxon>
        <taxon>Streptosporangiales</taxon>
        <taxon>Thermomonosporaceae</taxon>
        <taxon>Actinomadura</taxon>
    </lineage>
</organism>
<name>A0A6L3VVZ3_9ACTN</name>
<comment type="caution">
    <text evidence="3">The sequence shown here is derived from an EMBL/GenBank/DDBJ whole genome shotgun (WGS) entry which is preliminary data.</text>
</comment>
<accession>A0A6L3VVZ3</accession>
<dbReference type="InterPro" id="IPR007553">
    <property type="entry name" value="2-thiour_desulf"/>
</dbReference>
<dbReference type="Pfam" id="PF08349">
    <property type="entry name" value="DUF1722"/>
    <property type="match status" value="1"/>
</dbReference>
<proteinExistence type="predicted"/>
<evidence type="ECO:0000313" key="4">
    <source>
        <dbReference type="Proteomes" id="UP000483004"/>
    </source>
</evidence>
<dbReference type="PANTHER" id="PTHR30087">
    <property type="entry name" value="INNER MEMBRANE PROTEIN"/>
    <property type="match status" value="1"/>
</dbReference>
<protein>
    <submittedName>
        <fullName evidence="3">DUF523 and DUF1722 domain-containing protein</fullName>
    </submittedName>
</protein>
<evidence type="ECO:0000256" key="1">
    <source>
        <dbReference type="SAM" id="MobiDB-lite"/>
    </source>
</evidence>
<feature type="domain" description="DUF1722" evidence="2">
    <location>
        <begin position="207"/>
        <end position="323"/>
    </location>
</feature>
<evidence type="ECO:0000313" key="3">
    <source>
        <dbReference type="EMBL" id="KAB2381305.1"/>
    </source>
</evidence>
<reference evidence="3 4" key="1">
    <citation type="submission" date="2019-09" db="EMBL/GenBank/DDBJ databases">
        <title>Actinomadura physcomitrii sp. nov., a novel actinomycete isolated from moss [Physcomitrium sphaericum (Ludw) Fuernr].</title>
        <authorList>
            <person name="Liu C."/>
            <person name="Zhuang X."/>
        </authorList>
    </citation>
    <scope>NUCLEOTIDE SEQUENCE [LARGE SCALE GENOMIC DNA]</scope>
    <source>
        <strain evidence="3 4">CYP1-1B</strain>
    </source>
</reference>
<dbReference type="InterPro" id="IPR013560">
    <property type="entry name" value="DUF1722"/>
</dbReference>
<dbReference type="OrthoDB" id="495783at2"/>
<feature type="region of interest" description="Disordered" evidence="1">
    <location>
        <begin position="122"/>
        <end position="141"/>
    </location>
</feature>
<gene>
    <name evidence="3" type="ORF">F9B16_16195</name>
</gene>
<keyword evidence="4" id="KW-1185">Reference proteome</keyword>
<dbReference type="Pfam" id="PF04463">
    <property type="entry name" value="2-thiour_desulf"/>
    <property type="match status" value="1"/>
</dbReference>
<dbReference type="AlphaFoldDB" id="A0A6L3VVZ3"/>
<dbReference type="Proteomes" id="UP000483004">
    <property type="component" value="Unassembled WGS sequence"/>
</dbReference>
<evidence type="ECO:0000259" key="2">
    <source>
        <dbReference type="Pfam" id="PF08349"/>
    </source>
</evidence>
<dbReference type="EMBL" id="WBMR01000039">
    <property type="protein sequence ID" value="KAB2381305.1"/>
    <property type="molecule type" value="Genomic_DNA"/>
</dbReference>
<dbReference type="PANTHER" id="PTHR30087:SF0">
    <property type="entry name" value="INNER MEMBRANE PROTEIN"/>
    <property type="match status" value="1"/>
</dbReference>